<accession>A0ABN1M0R3</accession>
<keyword evidence="1" id="KW-1133">Transmembrane helix</keyword>
<dbReference type="EMBL" id="BAAAFE010000004">
    <property type="protein sequence ID" value="GAA0862819.1"/>
    <property type="molecule type" value="Genomic_DNA"/>
</dbReference>
<sequence>MTRKMIAPVLALTIALSATPAMAQSAQPAQGGMTISSGPIQILIGLLLPAVQKVREAAR</sequence>
<reference evidence="3 4" key="1">
    <citation type="journal article" date="2019" name="Int. J. Syst. Evol. Microbiol.">
        <title>The Global Catalogue of Microorganisms (GCM) 10K type strain sequencing project: providing services to taxonomists for standard genome sequencing and annotation.</title>
        <authorList>
            <consortium name="The Broad Institute Genomics Platform"/>
            <consortium name="The Broad Institute Genome Sequencing Center for Infectious Disease"/>
            <person name="Wu L."/>
            <person name="Ma J."/>
        </authorList>
    </citation>
    <scope>NUCLEOTIDE SEQUENCE [LARGE SCALE GENOMIC DNA]</scope>
    <source>
        <strain evidence="3 4">JCM 15910</strain>
    </source>
</reference>
<feature type="transmembrane region" description="Helical" evidence="1">
    <location>
        <begin position="33"/>
        <end position="51"/>
    </location>
</feature>
<feature type="chain" id="PRO_5047513318" evidence="2">
    <location>
        <begin position="24"/>
        <end position="59"/>
    </location>
</feature>
<comment type="caution">
    <text evidence="3">The sequence shown here is derived from an EMBL/GenBank/DDBJ whole genome shotgun (WGS) entry which is preliminary data.</text>
</comment>
<dbReference type="RefSeq" id="WP_215355673.1">
    <property type="nucleotide sequence ID" value="NZ_BAAAFE010000004.1"/>
</dbReference>
<evidence type="ECO:0000313" key="4">
    <source>
        <dbReference type="Proteomes" id="UP001500738"/>
    </source>
</evidence>
<organism evidence="3 4">
    <name type="scientific">Sphingopyxis soli</name>
    <dbReference type="NCBI Taxonomy" id="592051"/>
    <lineage>
        <taxon>Bacteria</taxon>
        <taxon>Pseudomonadati</taxon>
        <taxon>Pseudomonadota</taxon>
        <taxon>Alphaproteobacteria</taxon>
        <taxon>Sphingomonadales</taxon>
        <taxon>Sphingomonadaceae</taxon>
        <taxon>Sphingopyxis</taxon>
    </lineage>
</organism>
<keyword evidence="4" id="KW-1185">Reference proteome</keyword>
<proteinExistence type="predicted"/>
<keyword evidence="1" id="KW-0812">Transmembrane</keyword>
<name>A0ABN1M0R3_9SPHN</name>
<feature type="signal peptide" evidence="2">
    <location>
        <begin position="1"/>
        <end position="23"/>
    </location>
</feature>
<evidence type="ECO:0000313" key="3">
    <source>
        <dbReference type="EMBL" id="GAA0862819.1"/>
    </source>
</evidence>
<keyword evidence="2" id="KW-0732">Signal</keyword>
<evidence type="ECO:0000256" key="2">
    <source>
        <dbReference type="SAM" id="SignalP"/>
    </source>
</evidence>
<evidence type="ECO:0000256" key="1">
    <source>
        <dbReference type="SAM" id="Phobius"/>
    </source>
</evidence>
<dbReference type="Proteomes" id="UP001500738">
    <property type="component" value="Unassembled WGS sequence"/>
</dbReference>
<gene>
    <name evidence="3" type="ORF">GCM10009115_10970</name>
</gene>
<keyword evidence="1" id="KW-0472">Membrane</keyword>
<protein>
    <submittedName>
        <fullName evidence="3">Uncharacterized protein</fullName>
    </submittedName>
</protein>